<comment type="caution">
    <text evidence="2">The sequence shown here is derived from an EMBL/GenBank/DDBJ whole genome shotgun (WGS) entry which is preliminary data.</text>
</comment>
<feature type="signal peptide" evidence="1">
    <location>
        <begin position="1"/>
        <end position="20"/>
    </location>
</feature>
<dbReference type="RefSeq" id="WP_105042339.1">
    <property type="nucleotide sequence ID" value="NZ_MQWA01000001.1"/>
</dbReference>
<dbReference type="Proteomes" id="UP000239907">
    <property type="component" value="Unassembled WGS sequence"/>
</dbReference>
<feature type="chain" id="PRO_5015759220" evidence="1">
    <location>
        <begin position="21"/>
        <end position="489"/>
    </location>
</feature>
<dbReference type="OrthoDB" id="187815at2"/>
<sequence length="489" mass="54390">MKTLGISIIALVSSSLCSIAADDILNFKNNDTLHGDFQGFSDTNHLRWMSNESTKEILFDTSDIRKIIFRKGLPAKPFTHTSLIKLTNGDTLPCSILSMDSEFVTIQTDYIGEKKIAKKWIQSCQLNPFGQQITYQGPFSEDAWQITSPTTDENDDGNSAKNTEIKSSPWEFGNFSWYNSGQKGALILKDVELPESFRIEFKAESSSRSNVVFIFNADFKKPVIDPDAKESMSNSATRVTSIFGSCFTLRISSGSTSLGMYNVLEDGKSSYTYLKPISGRSNYRNRTTSDASQFELRADFNKFVIAAYCDSQLINQWSLRDLDPIPHGKSIGFNSLSSGSTYLSRISNITIAPWNGIMDSALSLQDEDLDIVLLANGRDRFSGMVTSINENELQLKGNYADMTIPRDEVQSVTFASNLLALTQEQSRKEIIFQLGKRGALTATPMGTSSDGIIVKHSILSELNLDFSYLTAITYDSTSSILDQWNTQLK</sequence>
<keyword evidence="3" id="KW-1185">Reference proteome</keyword>
<keyword evidence="1" id="KW-0732">Signal</keyword>
<evidence type="ECO:0000256" key="1">
    <source>
        <dbReference type="SAM" id="SignalP"/>
    </source>
</evidence>
<evidence type="ECO:0000313" key="2">
    <source>
        <dbReference type="EMBL" id="PQJ27846.1"/>
    </source>
</evidence>
<proteinExistence type="predicted"/>
<organism evidence="2 3">
    <name type="scientific">Rubritalea profundi</name>
    <dbReference type="NCBI Taxonomy" id="1658618"/>
    <lineage>
        <taxon>Bacteria</taxon>
        <taxon>Pseudomonadati</taxon>
        <taxon>Verrucomicrobiota</taxon>
        <taxon>Verrucomicrobiia</taxon>
        <taxon>Verrucomicrobiales</taxon>
        <taxon>Rubritaleaceae</taxon>
        <taxon>Rubritalea</taxon>
    </lineage>
</organism>
<gene>
    <name evidence="2" type="ORF">BSZ32_04590</name>
</gene>
<name>A0A2S7TYM5_9BACT</name>
<evidence type="ECO:0000313" key="3">
    <source>
        <dbReference type="Proteomes" id="UP000239907"/>
    </source>
</evidence>
<dbReference type="EMBL" id="MQWA01000001">
    <property type="protein sequence ID" value="PQJ27846.1"/>
    <property type="molecule type" value="Genomic_DNA"/>
</dbReference>
<accession>A0A2S7TYM5</accession>
<protein>
    <submittedName>
        <fullName evidence="2">Uncharacterized protein</fullName>
    </submittedName>
</protein>
<dbReference type="AlphaFoldDB" id="A0A2S7TYM5"/>
<reference evidence="2 3" key="1">
    <citation type="submission" date="2016-12" db="EMBL/GenBank/DDBJ databases">
        <title>Study of bacterial adaptation to deep sea.</title>
        <authorList>
            <person name="Song J."/>
            <person name="Yoshizawa S."/>
            <person name="Kogure K."/>
        </authorList>
    </citation>
    <scope>NUCLEOTIDE SEQUENCE [LARGE SCALE GENOMIC DNA]</scope>
    <source>
        <strain evidence="2 3">SAORIC-165</strain>
    </source>
</reference>